<evidence type="ECO:0000313" key="2">
    <source>
        <dbReference type="Proteomes" id="UP000318055"/>
    </source>
</evidence>
<sequence>MQYSLLKSRIPAADRSRVVGHLQRLIAQLDRDIPDKDSERNLLLATWNIRDLGKAGGWGHGNRLPESLFYIAEILSRFDFVAVQEVNELGPWYDIMAILGPDWDFIATDVTHRKLGGNGERLLYAFDKRKVWFQKIAGEIVLPADMLIAATTADSPDKFAQGKQFRRTPFMARFQSGWFKFDICTVHLYYGDERGDELRQRIEEIDRVAKYLASLAKIAKDSGRATILLGDFNIVHPEHETMKALKAHGFKTPKRLDAPSNLDRTKYYDQIAFIADPSVIDYIDSGPATARNAGIFEMFESVFRPEDLPDYQATAASTTEGKKATDLASYYAKDWRTWQISDHKPLWVRLNTHHAARYLATLAGS</sequence>
<dbReference type="RefSeq" id="WP_145844712.1">
    <property type="nucleotide sequence ID" value="NZ_CP042239.1"/>
</dbReference>
<dbReference type="SUPFAM" id="SSF56219">
    <property type="entry name" value="DNase I-like"/>
    <property type="match status" value="1"/>
</dbReference>
<evidence type="ECO:0000313" key="1">
    <source>
        <dbReference type="EMBL" id="QDX24996.1"/>
    </source>
</evidence>
<dbReference type="AlphaFoldDB" id="A0A518RC17"/>
<keyword evidence="2" id="KW-1185">Reference proteome</keyword>
<dbReference type="Proteomes" id="UP000318055">
    <property type="component" value="Chromosome"/>
</dbReference>
<gene>
    <name evidence="1" type="ORF">FPZ54_02415</name>
</gene>
<organism evidence="1 2">
    <name type="scientific">Sphingomonas suaedae</name>
    <dbReference type="NCBI Taxonomy" id="2599297"/>
    <lineage>
        <taxon>Bacteria</taxon>
        <taxon>Pseudomonadati</taxon>
        <taxon>Pseudomonadota</taxon>
        <taxon>Alphaproteobacteria</taxon>
        <taxon>Sphingomonadales</taxon>
        <taxon>Sphingomonadaceae</taxon>
        <taxon>Sphingomonas</taxon>
    </lineage>
</organism>
<keyword evidence="1" id="KW-0378">Hydrolase</keyword>
<dbReference type="CDD" id="cd10283">
    <property type="entry name" value="MnuA_DNase1-like"/>
    <property type="match status" value="1"/>
</dbReference>
<dbReference type="OrthoDB" id="5500612at2"/>
<keyword evidence="1" id="KW-0540">Nuclease</keyword>
<dbReference type="KEGG" id="ssua:FPZ54_02415"/>
<reference evidence="1 2" key="1">
    <citation type="submission" date="2019-07" db="EMBL/GenBank/DDBJ databases">
        <title>Sphingomonas alkalisoli sp. nov., isolated from rhizosphere soil of Suaedae salsa.</title>
        <authorList>
            <person name="Zhang H."/>
            <person name="Xu L."/>
            <person name="Zhang J.-X."/>
            <person name="Sun J.-Q."/>
        </authorList>
    </citation>
    <scope>NUCLEOTIDE SEQUENCE [LARGE SCALE GENOMIC DNA]</scope>
    <source>
        <strain evidence="1 2">XS-10</strain>
    </source>
</reference>
<dbReference type="GO" id="GO:0004519">
    <property type="term" value="F:endonuclease activity"/>
    <property type="evidence" value="ECO:0007669"/>
    <property type="project" value="UniProtKB-KW"/>
</dbReference>
<keyword evidence="1" id="KW-0255">Endonuclease</keyword>
<proteinExistence type="predicted"/>
<accession>A0A518RC17</accession>
<protein>
    <submittedName>
        <fullName evidence="1">Endonuclease</fullName>
    </submittedName>
</protein>
<dbReference type="InterPro" id="IPR036691">
    <property type="entry name" value="Endo/exonu/phosph_ase_sf"/>
</dbReference>
<name>A0A518RC17_9SPHN</name>
<dbReference type="EMBL" id="CP042239">
    <property type="protein sequence ID" value="QDX24996.1"/>
    <property type="molecule type" value="Genomic_DNA"/>
</dbReference>
<dbReference type="Gene3D" id="3.60.10.10">
    <property type="entry name" value="Endonuclease/exonuclease/phosphatase"/>
    <property type="match status" value="1"/>
</dbReference>